<dbReference type="InterPro" id="IPR019987">
    <property type="entry name" value="GTP-bd_ribosome_bio_YsxC"/>
</dbReference>
<dbReference type="InterPro" id="IPR006073">
    <property type="entry name" value="GTP-bd"/>
</dbReference>
<evidence type="ECO:0000256" key="4">
    <source>
        <dbReference type="ARBA" id="ARBA00022723"/>
    </source>
</evidence>
<dbReference type="PANTHER" id="PTHR46498:SF1">
    <property type="entry name" value="GTP-BINDING PROTEIN 8"/>
    <property type="match status" value="1"/>
</dbReference>
<comment type="caution">
    <text evidence="9">The sequence shown here is derived from an EMBL/GenBank/DDBJ whole genome shotgun (WGS) entry which is preliminary data.</text>
</comment>
<dbReference type="HAMAP" id="MF_00321">
    <property type="entry name" value="GTPase_EngB"/>
    <property type="match status" value="1"/>
</dbReference>
<gene>
    <name evidence="9" type="ORF">DFQ27_006835</name>
</gene>
<dbReference type="Pfam" id="PF01926">
    <property type="entry name" value="MMR_HSR1"/>
    <property type="match status" value="1"/>
</dbReference>
<evidence type="ECO:0000313" key="9">
    <source>
        <dbReference type="EMBL" id="KAG0254432.1"/>
    </source>
</evidence>
<keyword evidence="10" id="KW-1185">Reference proteome</keyword>
<reference evidence="9" key="1">
    <citation type="journal article" date="2020" name="Fungal Divers.">
        <title>Resolving the Mortierellaceae phylogeny through synthesis of multi-gene phylogenetics and phylogenomics.</title>
        <authorList>
            <person name="Vandepol N."/>
            <person name="Liber J."/>
            <person name="Desiro A."/>
            <person name="Na H."/>
            <person name="Kennedy M."/>
            <person name="Barry K."/>
            <person name="Grigoriev I.V."/>
            <person name="Miller A.N."/>
            <person name="O'Donnell K."/>
            <person name="Stajich J.E."/>
            <person name="Bonito G."/>
        </authorList>
    </citation>
    <scope>NUCLEOTIDE SEQUENCE</scope>
    <source>
        <strain evidence="9">BC1065</strain>
    </source>
</reference>
<organism evidence="9 10">
    <name type="scientific">Actinomortierella ambigua</name>
    <dbReference type="NCBI Taxonomy" id="1343610"/>
    <lineage>
        <taxon>Eukaryota</taxon>
        <taxon>Fungi</taxon>
        <taxon>Fungi incertae sedis</taxon>
        <taxon>Mucoromycota</taxon>
        <taxon>Mortierellomycotina</taxon>
        <taxon>Mortierellomycetes</taxon>
        <taxon>Mortierellales</taxon>
        <taxon>Mortierellaceae</taxon>
        <taxon>Actinomortierella</taxon>
    </lineage>
</organism>
<dbReference type="InterPro" id="IPR027417">
    <property type="entry name" value="P-loop_NTPase"/>
</dbReference>
<dbReference type="AlphaFoldDB" id="A0A9P6PXX0"/>
<dbReference type="CDD" id="cd01876">
    <property type="entry name" value="YihA_EngB"/>
    <property type="match status" value="1"/>
</dbReference>
<comment type="cofactor">
    <cofactor evidence="1">
        <name>Mg(2+)</name>
        <dbReference type="ChEBI" id="CHEBI:18420"/>
    </cofactor>
</comment>
<keyword evidence="4" id="KW-0479">Metal-binding</keyword>
<dbReference type="SUPFAM" id="SSF52540">
    <property type="entry name" value="P-loop containing nucleoside triphosphate hydrolases"/>
    <property type="match status" value="1"/>
</dbReference>
<dbReference type="Proteomes" id="UP000807716">
    <property type="component" value="Unassembled WGS sequence"/>
</dbReference>
<accession>A0A9P6PXX0</accession>
<proteinExistence type="inferred from homology"/>
<evidence type="ECO:0000256" key="6">
    <source>
        <dbReference type="ARBA" id="ARBA00022842"/>
    </source>
</evidence>
<keyword evidence="5" id="KW-0547">Nucleotide-binding</keyword>
<evidence type="ECO:0000313" key="10">
    <source>
        <dbReference type="Proteomes" id="UP000807716"/>
    </source>
</evidence>
<dbReference type="OrthoDB" id="391988at2759"/>
<keyword evidence="7" id="KW-0342">GTP-binding</keyword>
<keyword evidence="6" id="KW-0460">Magnesium</keyword>
<dbReference type="GO" id="GO:0046872">
    <property type="term" value="F:metal ion binding"/>
    <property type="evidence" value="ECO:0007669"/>
    <property type="project" value="UniProtKB-KW"/>
</dbReference>
<evidence type="ECO:0000256" key="5">
    <source>
        <dbReference type="ARBA" id="ARBA00022741"/>
    </source>
</evidence>
<evidence type="ECO:0000256" key="3">
    <source>
        <dbReference type="ARBA" id="ARBA00015370"/>
    </source>
</evidence>
<protein>
    <recommendedName>
        <fullName evidence="3">GTP-binding protein 8</fullName>
    </recommendedName>
</protein>
<evidence type="ECO:0000256" key="1">
    <source>
        <dbReference type="ARBA" id="ARBA00001946"/>
    </source>
</evidence>
<dbReference type="InterPro" id="IPR030393">
    <property type="entry name" value="G_ENGB_dom"/>
</dbReference>
<dbReference type="EMBL" id="JAAAJB010000516">
    <property type="protein sequence ID" value="KAG0254432.1"/>
    <property type="molecule type" value="Genomic_DNA"/>
</dbReference>
<evidence type="ECO:0000259" key="8">
    <source>
        <dbReference type="PROSITE" id="PS51706"/>
    </source>
</evidence>
<dbReference type="NCBIfam" id="TIGR03598">
    <property type="entry name" value="GTPase_YsxC"/>
    <property type="match status" value="1"/>
</dbReference>
<comment type="similarity">
    <text evidence="2">Belongs to the TRAFAC class TrmE-Era-EngA-EngB-Septin-like GTPase superfamily. EngB GTPase family.</text>
</comment>
<evidence type="ECO:0000256" key="2">
    <source>
        <dbReference type="ARBA" id="ARBA00009638"/>
    </source>
</evidence>
<sequence>MIPQDTFIPEVVFIGRSNIGKSSLINGLVNRNGLVKTSSKPGHTRLMNFFKIGDRLSLVDMPGYGFKSRDEWGDMILDYFQHRSNLKRIYILVDPSHGLKDSDKQIMGMLDKSGLSYQVVLTKADKLSKTKLKAAKTEIEAELARDAICCFPQLLAISSKQKHGLDELRATILKAAQLST</sequence>
<dbReference type="GO" id="GO:0005739">
    <property type="term" value="C:mitochondrion"/>
    <property type="evidence" value="ECO:0007669"/>
    <property type="project" value="TreeGrafter"/>
</dbReference>
<dbReference type="PROSITE" id="PS51706">
    <property type="entry name" value="G_ENGB"/>
    <property type="match status" value="1"/>
</dbReference>
<dbReference type="Gene3D" id="3.40.50.300">
    <property type="entry name" value="P-loop containing nucleotide triphosphate hydrolases"/>
    <property type="match status" value="1"/>
</dbReference>
<dbReference type="GO" id="GO:0005525">
    <property type="term" value="F:GTP binding"/>
    <property type="evidence" value="ECO:0007669"/>
    <property type="project" value="UniProtKB-KW"/>
</dbReference>
<dbReference type="InterPro" id="IPR052279">
    <property type="entry name" value="EngB_GTPase"/>
</dbReference>
<feature type="domain" description="EngB-type G" evidence="8">
    <location>
        <begin position="7"/>
        <end position="178"/>
    </location>
</feature>
<name>A0A9P6PXX0_9FUNG</name>
<dbReference type="PANTHER" id="PTHR46498">
    <property type="entry name" value="GTP-BINDING PROTEIN 8"/>
    <property type="match status" value="1"/>
</dbReference>
<evidence type="ECO:0000256" key="7">
    <source>
        <dbReference type="ARBA" id="ARBA00023134"/>
    </source>
</evidence>